<evidence type="ECO:0000313" key="2">
    <source>
        <dbReference type="EMBL" id="MBD7961815.1"/>
    </source>
</evidence>
<comment type="caution">
    <text evidence="2">The sequence shown here is derived from an EMBL/GenBank/DDBJ whole genome shotgun (WGS) entry which is preliminary data.</text>
</comment>
<dbReference type="InterPro" id="IPR012349">
    <property type="entry name" value="Split_barrel_FMN-bd"/>
</dbReference>
<name>A0ABR8SEF3_9BURK</name>
<accession>A0ABR8SEF3</accession>
<evidence type="ECO:0000259" key="1">
    <source>
        <dbReference type="Pfam" id="PF01243"/>
    </source>
</evidence>
<dbReference type="SUPFAM" id="SSF50475">
    <property type="entry name" value="FMN-binding split barrel"/>
    <property type="match status" value="1"/>
</dbReference>
<dbReference type="Pfam" id="PF01243">
    <property type="entry name" value="PNPOx_N"/>
    <property type="match status" value="1"/>
</dbReference>
<dbReference type="InterPro" id="IPR024029">
    <property type="entry name" value="Pyridox_Oxase_FMN-dep"/>
</dbReference>
<gene>
    <name evidence="2" type="ORF">H9646_15185</name>
</gene>
<evidence type="ECO:0000313" key="3">
    <source>
        <dbReference type="Proteomes" id="UP000634919"/>
    </source>
</evidence>
<dbReference type="PANTHER" id="PTHR42815">
    <property type="entry name" value="FAD-BINDING, PUTATIVE (AFU_ORTHOLOGUE AFUA_6G07600)-RELATED"/>
    <property type="match status" value="1"/>
</dbReference>
<dbReference type="Gene3D" id="2.30.110.10">
    <property type="entry name" value="Electron Transport, Fmn-binding Protein, Chain A"/>
    <property type="match status" value="1"/>
</dbReference>
<organism evidence="2 3">
    <name type="scientific">Comamonas avium</name>
    <dbReference type="NCBI Taxonomy" id="2762231"/>
    <lineage>
        <taxon>Bacteria</taxon>
        <taxon>Pseudomonadati</taxon>
        <taxon>Pseudomonadota</taxon>
        <taxon>Betaproteobacteria</taxon>
        <taxon>Burkholderiales</taxon>
        <taxon>Comamonadaceae</taxon>
        <taxon>Comamonas</taxon>
    </lineage>
</organism>
<keyword evidence="3" id="KW-1185">Reference proteome</keyword>
<protein>
    <submittedName>
        <fullName evidence="2">Pyridoxamine 5'-phosphate oxidase family protein</fullName>
    </submittedName>
</protein>
<dbReference type="RefSeq" id="WP_191724221.1">
    <property type="nucleotide sequence ID" value="NZ_JACSQK010000007.1"/>
</dbReference>
<dbReference type="PANTHER" id="PTHR42815:SF2">
    <property type="entry name" value="FAD-BINDING, PUTATIVE (AFU_ORTHOLOGUE AFUA_6G07600)-RELATED"/>
    <property type="match status" value="1"/>
</dbReference>
<dbReference type="InterPro" id="IPR011576">
    <property type="entry name" value="Pyridox_Oxase_N"/>
</dbReference>
<reference evidence="2 3" key="1">
    <citation type="submission" date="2020-08" db="EMBL/GenBank/DDBJ databases">
        <title>A Genomic Blueprint of the Chicken Gut Microbiome.</title>
        <authorList>
            <person name="Gilroy R."/>
            <person name="Ravi A."/>
            <person name="Getino M."/>
            <person name="Pursley I."/>
            <person name="Horton D.L."/>
            <person name="Alikhan N.-F."/>
            <person name="Baker D."/>
            <person name="Gharbi K."/>
            <person name="Hall N."/>
            <person name="Watson M."/>
            <person name="Adriaenssens E.M."/>
            <person name="Foster-Nyarko E."/>
            <person name="Jarju S."/>
            <person name="Secka A."/>
            <person name="Antonio M."/>
            <person name="Oren A."/>
            <person name="Chaudhuri R."/>
            <person name="La Ragione R.M."/>
            <person name="Hildebrand F."/>
            <person name="Pallen M.J."/>
        </authorList>
    </citation>
    <scope>NUCLEOTIDE SEQUENCE [LARGE SCALE GENOMIC DNA]</scope>
    <source>
        <strain evidence="2 3">Sa2CVA6</strain>
    </source>
</reference>
<sequence length="212" mass="23301">MITNETQLRQLYAMPGERAVLKQRTDLDAHCLRFIALSPFCVVATGGAGGSLMDASPRGGAPGFVHAPDAQTLWIPDAGGNNRLDSLCNLLHDPRIGLLFMVPGIQETLRVNGQAKLRDEGHYTAQFAGPNFRPKLVIEVQVQEAYLHCAKALMRSRLWHAQAQVERTMLPTMNQMVHAQIGLTPPTETQEQMEQRYRTQIASEQAEGGAGS</sequence>
<dbReference type="NCBIfam" id="TIGR04025">
    <property type="entry name" value="PPOX_FMN_DR2398"/>
    <property type="match status" value="1"/>
</dbReference>
<feature type="domain" description="Pyridoxamine 5'-phosphate oxidase N-terminal" evidence="1">
    <location>
        <begin position="28"/>
        <end position="149"/>
    </location>
</feature>
<dbReference type="EMBL" id="JACSQK010000007">
    <property type="protein sequence ID" value="MBD7961815.1"/>
    <property type="molecule type" value="Genomic_DNA"/>
</dbReference>
<proteinExistence type="predicted"/>
<dbReference type="Proteomes" id="UP000634919">
    <property type="component" value="Unassembled WGS sequence"/>
</dbReference>